<dbReference type="NCBIfam" id="TIGR00360">
    <property type="entry name" value="ComEC_N-term"/>
    <property type="match status" value="1"/>
</dbReference>
<evidence type="ECO:0000313" key="11">
    <source>
        <dbReference type="Proteomes" id="UP000053070"/>
    </source>
</evidence>
<dbReference type="STRING" id="502682.BMF35_a1984"/>
<name>A0A0G9MQF2_9SPHN</name>
<evidence type="ECO:0000256" key="2">
    <source>
        <dbReference type="ARBA" id="ARBA00022475"/>
    </source>
</evidence>
<dbReference type="InterPro" id="IPR004477">
    <property type="entry name" value="ComEC_N"/>
</dbReference>
<feature type="transmembrane region" description="Helical" evidence="7">
    <location>
        <begin position="530"/>
        <end position="547"/>
    </location>
</feature>
<dbReference type="Pfam" id="PF13567">
    <property type="entry name" value="DUF4131"/>
    <property type="match status" value="1"/>
</dbReference>
<feature type="transmembrane region" description="Helical" evidence="7">
    <location>
        <begin position="73"/>
        <end position="91"/>
    </location>
</feature>
<sequence length="728" mass="77776">MAAHLPPLVPMGDEPGDAAPQRTPWRKRASLSSMAERAERFLANAGFDRGPWLAVAFAAGIGAWFVLDTAAEWVAAMAAGLLMALGAMAAWKGDAARVHLVGALVGVGLLFAFGTGLAWSRSEIVGQPAFERPTYGAFQGRVLERIEQPAQERVRLVLATRHPETAEPVRIRVNVELDEATPLLAEGAVVEVEARLMPPAPPMLPGGYDFARTAWFDGYAATGSVQGDIRVLEDAPADDALIASLQRRLSAHVRENLGGSAGSIAAAFASGDRGAITEADEDAMRDAGLTHLLSISGLHVSAVIAGAYLVAIKLLAGWPWLTLRVRLPVFAAGIAALAGIGYTLLTGAQVPTVRSCIAALLVLIALAIGRQALSLRMVAVAAVLVLLLWPESLVGPSFQMSFSAVIAIVALHNAEPVKRFLAPREESRVAFIGRRTLMLLVTGMVIEIALMPIVLFHFHRAGVYGALANVIAIPLVTFISMPLIALALALDVVGAGAPAWWLVGKSLDLLIGIAHFTASQPGAVKLMPQMTGGVLALFVVGGLWLALWRGKARLLGLIPAWIGTALLLATPVPDVLISGDGRHVGIVTEDRRLLVLRDTRSSYTRDNLMELAGVEAEPVPLDHWPGARCSRDFCAVTVQRGGRSWELLMSRSRDIVGERALAAACERADIVVSDRWLPRSCEPRWMRADQRALSQTGGLSIVLGEEPSVRRVVNSQGEHGWWRGRELD</sequence>
<feature type="domain" description="DUF4131" evidence="9">
    <location>
        <begin position="73"/>
        <end position="230"/>
    </location>
</feature>
<keyword evidence="5 7" id="KW-0472">Membrane</keyword>
<dbReference type="RefSeq" id="WP_047005812.1">
    <property type="nucleotide sequence ID" value="NZ_CP018097.1"/>
</dbReference>
<evidence type="ECO:0000256" key="3">
    <source>
        <dbReference type="ARBA" id="ARBA00022692"/>
    </source>
</evidence>
<feature type="transmembrane region" description="Helical" evidence="7">
    <location>
        <begin position="436"/>
        <end position="458"/>
    </location>
</feature>
<evidence type="ECO:0000256" key="5">
    <source>
        <dbReference type="ARBA" id="ARBA00023136"/>
    </source>
</evidence>
<dbReference type="OrthoDB" id="9790149at2"/>
<evidence type="ECO:0000259" key="8">
    <source>
        <dbReference type="Pfam" id="PF03772"/>
    </source>
</evidence>
<feature type="transmembrane region" description="Helical" evidence="7">
    <location>
        <begin position="373"/>
        <end position="390"/>
    </location>
</feature>
<feature type="transmembrane region" description="Helical" evidence="7">
    <location>
        <begin position="98"/>
        <end position="119"/>
    </location>
</feature>
<keyword evidence="4 7" id="KW-1133">Transmembrane helix</keyword>
<feature type="transmembrane region" description="Helical" evidence="7">
    <location>
        <begin position="50"/>
        <end position="67"/>
    </location>
</feature>
<keyword evidence="11" id="KW-1185">Reference proteome</keyword>
<dbReference type="PANTHER" id="PTHR30619">
    <property type="entry name" value="DNA INTERNALIZATION/COMPETENCE PROTEIN COMEC/REC2"/>
    <property type="match status" value="1"/>
</dbReference>
<dbReference type="InterPro" id="IPR025405">
    <property type="entry name" value="DUF4131"/>
</dbReference>
<dbReference type="AlphaFoldDB" id="A0A0G9MQF2"/>
<protein>
    <submittedName>
        <fullName evidence="10">Metal-binding protein</fullName>
    </submittedName>
</protein>
<evidence type="ECO:0000256" key="4">
    <source>
        <dbReference type="ARBA" id="ARBA00022989"/>
    </source>
</evidence>
<evidence type="ECO:0000256" key="1">
    <source>
        <dbReference type="ARBA" id="ARBA00004651"/>
    </source>
</evidence>
<accession>A0A0G9MQF2</accession>
<proteinExistence type="predicted"/>
<feature type="region of interest" description="Disordered" evidence="6">
    <location>
        <begin position="1"/>
        <end position="24"/>
    </location>
</feature>
<reference evidence="10 11" key="1">
    <citation type="submission" date="2015-04" db="EMBL/GenBank/DDBJ databases">
        <title>The draft genome sequence of Erythrobacr gangjinensis K7-2.</title>
        <authorList>
            <person name="Zhuang L."/>
            <person name="Liu Y."/>
            <person name="Shao Z."/>
        </authorList>
    </citation>
    <scope>NUCLEOTIDE SEQUENCE [LARGE SCALE GENOMIC DNA]</scope>
    <source>
        <strain evidence="10 11">K7-2</strain>
    </source>
</reference>
<dbReference type="Pfam" id="PF03772">
    <property type="entry name" value="Competence"/>
    <property type="match status" value="1"/>
</dbReference>
<dbReference type="PANTHER" id="PTHR30619:SF1">
    <property type="entry name" value="RECOMBINATION PROTEIN 2"/>
    <property type="match status" value="1"/>
</dbReference>
<dbReference type="EMBL" id="LBHC01000001">
    <property type="protein sequence ID" value="KLE32962.1"/>
    <property type="molecule type" value="Genomic_DNA"/>
</dbReference>
<evidence type="ECO:0000256" key="6">
    <source>
        <dbReference type="SAM" id="MobiDB-lite"/>
    </source>
</evidence>
<gene>
    <name evidence="10" type="ORF">AAW01_02825</name>
</gene>
<feature type="transmembrane region" description="Helical" evidence="7">
    <location>
        <begin position="327"/>
        <end position="345"/>
    </location>
</feature>
<feature type="transmembrane region" description="Helical" evidence="7">
    <location>
        <begin position="464"/>
        <end position="488"/>
    </location>
</feature>
<keyword evidence="3 7" id="KW-0812">Transmembrane</keyword>
<evidence type="ECO:0000313" key="10">
    <source>
        <dbReference type="EMBL" id="KLE32962.1"/>
    </source>
</evidence>
<comment type="caution">
    <text evidence="10">The sequence shown here is derived from an EMBL/GenBank/DDBJ whole genome shotgun (WGS) entry which is preliminary data.</text>
</comment>
<keyword evidence="2" id="KW-1003">Cell membrane</keyword>
<feature type="transmembrane region" description="Helical" evidence="7">
    <location>
        <begin position="292"/>
        <end position="315"/>
    </location>
</feature>
<feature type="transmembrane region" description="Helical" evidence="7">
    <location>
        <begin position="554"/>
        <end position="572"/>
    </location>
</feature>
<comment type="subcellular location">
    <subcellularLocation>
        <location evidence="1">Cell membrane</location>
        <topology evidence="1">Multi-pass membrane protein</topology>
    </subcellularLocation>
</comment>
<organism evidence="10 11">
    <name type="scientific">Aurantiacibacter gangjinensis</name>
    <dbReference type="NCBI Taxonomy" id="502682"/>
    <lineage>
        <taxon>Bacteria</taxon>
        <taxon>Pseudomonadati</taxon>
        <taxon>Pseudomonadota</taxon>
        <taxon>Alphaproteobacteria</taxon>
        <taxon>Sphingomonadales</taxon>
        <taxon>Erythrobacteraceae</taxon>
        <taxon>Aurantiacibacter</taxon>
    </lineage>
</organism>
<dbReference type="InterPro" id="IPR052159">
    <property type="entry name" value="Competence_DNA_uptake"/>
</dbReference>
<evidence type="ECO:0000259" key="9">
    <source>
        <dbReference type="Pfam" id="PF13567"/>
    </source>
</evidence>
<dbReference type="GO" id="GO:0005886">
    <property type="term" value="C:plasma membrane"/>
    <property type="evidence" value="ECO:0007669"/>
    <property type="project" value="UniProtKB-SubCell"/>
</dbReference>
<feature type="domain" description="ComEC/Rec2-related protein" evidence="8">
    <location>
        <begin position="270"/>
        <end position="550"/>
    </location>
</feature>
<dbReference type="PATRIC" id="fig|502682.8.peg.575"/>
<dbReference type="Proteomes" id="UP000053070">
    <property type="component" value="Unassembled WGS sequence"/>
</dbReference>
<evidence type="ECO:0000256" key="7">
    <source>
        <dbReference type="SAM" id="Phobius"/>
    </source>
</evidence>